<accession>A0ABU1S480</accession>
<name>A0ABU1S480_9FLAO</name>
<dbReference type="Proteomes" id="UP001261871">
    <property type="component" value="Unassembled WGS sequence"/>
</dbReference>
<keyword evidence="6" id="KW-0630">Potassium</keyword>
<keyword evidence="9 11" id="KW-0472">Membrane</keyword>
<evidence type="ECO:0000256" key="11">
    <source>
        <dbReference type="SAM" id="Phobius"/>
    </source>
</evidence>
<evidence type="ECO:0000256" key="1">
    <source>
        <dbReference type="ARBA" id="ARBA00004141"/>
    </source>
</evidence>
<feature type="transmembrane region" description="Helical" evidence="11">
    <location>
        <begin position="214"/>
        <end position="236"/>
    </location>
</feature>
<evidence type="ECO:0000256" key="9">
    <source>
        <dbReference type="ARBA" id="ARBA00023136"/>
    </source>
</evidence>
<evidence type="ECO:0000256" key="2">
    <source>
        <dbReference type="ARBA" id="ARBA00022448"/>
    </source>
</evidence>
<dbReference type="InterPro" id="IPR005821">
    <property type="entry name" value="Ion_trans_dom"/>
</dbReference>
<protein>
    <submittedName>
        <fullName evidence="13">Voltage-gated potassium channel</fullName>
    </submittedName>
</protein>
<feature type="domain" description="Ion transport" evidence="12">
    <location>
        <begin position="28"/>
        <end position="242"/>
    </location>
</feature>
<keyword evidence="3" id="KW-0633">Potassium transport</keyword>
<dbReference type="EMBL" id="JAVDTX010000005">
    <property type="protein sequence ID" value="MDR6845844.1"/>
    <property type="molecule type" value="Genomic_DNA"/>
</dbReference>
<dbReference type="PRINTS" id="PR00169">
    <property type="entry name" value="KCHANNEL"/>
</dbReference>
<dbReference type="PANTHER" id="PTHR11537">
    <property type="entry name" value="VOLTAGE-GATED POTASSIUM CHANNEL"/>
    <property type="match status" value="1"/>
</dbReference>
<evidence type="ECO:0000256" key="5">
    <source>
        <dbReference type="ARBA" id="ARBA00022826"/>
    </source>
</evidence>
<dbReference type="Gene3D" id="1.10.287.70">
    <property type="match status" value="1"/>
</dbReference>
<dbReference type="RefSeq" id="WP_310007478.1">
    <property type="nucleotide sequence ID" value="NZ_JAVDTX010000005.1"/>
</dbReference>
<dbReference type="Pfam" id="PF00520">
    <property type="entry name" value="Ion_trans"/>
    <property type="match status" value="1"/>
</dbReference>
<keyword evidence="5" id="KW-0631">Potassium channel</keyword>
<feature type="transmembrane region" description="Helical" evidence="11">
    <location>
        <begin position="29"/>
        <end position="47"/>
    </location>
</feature>
<dbReference type="InterPro" id="IPR028325">
    <property type="entry name" value="VG_K_chnl"/>
</dbReference>
<keyword evidence="4 11" id="KW-0812">Transmembrane</keyword>
<feature type="transmembrane region" description="Helical" evidence="11">
    <location>
        <begin position="90"/>
        <end position="111"/>
    </location>
</feature>
<dbReference type="SUPFAM" id="SSF81324">
    <property type="entry name" value="Voltage-gated potassium channels"/>
    <property type="match status" value="1"/>
</dbReference>
<comment type="caution">
    <text evidence="13">The sequence shown here is derived from an EMBL/GenBank/DDBJ whole genome shotgun (WGS) entry which is preliminary data.</text>
</comment>
<keyword evidence="2" id="KW-0813">Transport</keyword>
<keyword evidence="14" id="KW-1185">Reference proteome</keyword>
<evidence type="ECO:0000313" key="14">
    <source>
        <dbReference type="Proteomes" id="UP001261871"/>
    </source>
</evidence>
<proteinExistence type="predicted"/>
<evidence type="ECO:0000256" key="3">
    <source>
        <dbReference type="ARBA" id="ARBA00022538"/>
    </source>
</evidence>
<evidence type="ECO:0000313" key="13">
    <source>
        <dbReference type="EMBL" id="MDR6845844.1"/>
    </source>
</evidence>
<evidence type="ECO:0000259" key="12">
    <source>
        <dbReference type="Pfam" id="PF00520"/>
    </source>
</evidence>
<feature type="transmembrane region" description="Helical" evidence="11">
    <location>
        <begin position="59"/>
        <end position="78"/>
    </location>
</feature>
<keyword evidence="8" id="KW-0406">Ion transport</keyword>
<evidence type="ECO:0000256" key="6">
    <source>
        <dbReference type="ARBA" id="ARBA00022958"/>
    </source>
</evidence>
<gene>
    <name evidence="13" type="ORF">J2W95_002554</name>
</gene>
<dbReference type="GO" id="GO:0034220">
    <property type="term" value="P:monoatomic ion transmembrane transport"/>
    <property type="evidence" value="ECO:0007669"/>
    <property type="project" value="UniProtKB-KW"/>
</dbReference>
<dbReference type="PANTHER" id="PTHR11537:SF254">
    <property type="entry name" value="POTASSIUM VOLTAGE-GATED CHANNEL PROTEIN SHAB"/>
    <property type="match status" value="1"/>
</dbReference>
<evidence type="ECO:0000256" key="4">
    <source>
        <dbReference type="ARBA" id="ARBA00022692"/>
    </source>
</evidence>
<comment type="subcellular location">
    <subcellularLocation>
        <location evidence="1">Membrane</location>
        <topology evidence="1">Multi-pass membrane protein</topology>
    </subcellularLocation>
</comment>
<organism evidence="13 14">
    <name type="scientific">Flavobacterium granuli</name>
    <dbReference type="NCBI Taxonomy" id="280093"/>
    <lineage>
        <taxon>Bacteria</taxon>
        <taxon>Pseudomonadati</taxon>
        <taxon>Bacteroidota</taxon>
        <taxon>Flavobacteriia</taxon>
        <taxon>Flavobacteriales</taxon>
        <taxon>Flavobacteriaceae</taxon>
        <taxon>Flavobacterium</taxon>
    </lineage>
</organism>
<evidence type="ECO:0000256" key="10">
    <source>
        <dbReference type="ARBA" id="ARBA00023303"/>
    </source>
</evidence>
<evidence type="ECO:0000256" key="8">
    <source>
        <dbReference type="ARBA" id="ARBA00023065"/>
    </source>
</evidence>
<keyword evidence="7 11" id="KW-1133">Transmembrane helix</keyword>
<keyword evidence="10 13" id="KW-0407">Ion channel</keyword>
<feature type="transmembrane region" description="Helical" evidence="11">
    <location>
        <begin position="183"/>
        <end position="202"/>
    </location>
</feature>
<feature type="transmembrane region" description="Helical" evidence="11">
    <location>
        <begin position="155"/>
        <end position="176"/>
    </location>
</feature>
<evidence type="ECO:0000256" key="7">
    <source>
        <dbReference type="ARBA" id="ARBA00022989"/>
    </source>
</evidence>
<reference evidence="13 14" key="1">
    <citation type="submission" date="2023-07" db="EMBL/GenBank/DDBJ databases">
        <title>Sorghum-associated microbial communities from plants grown in Nebraska, USA.</title>
        <authorList>
            <person name="Schachtman D."/>
        </authorList>
    </citation>
    <scope>NUCLEOTIDE SEQUENCE [LARGE SCALE GENOMIC DNA]</scope>
    <source>
        <strain evidence="13 14">BE124</strain>
    </source>
</reference>
<sequence>MGKFKSKYDIFRQQTRIIVHGTTTKAGRIFDLILLGVILLSLFLIIMETVEGFDAKYHSQLVFLEWVITIFFTIEYILRVISIDKPVKYIFSFYGIIDLIATLPMYLSLFFPGTSILTVVRALRLLRLFKIINHPHFTSQSIHLKEAINASKGKIIVFIYFVLICTIIIGSIMYIIEGKESGFTSIPTSIYWTIVTLTTVGYGDISPQTPLGQIFASLVMILGYGIIAVPTGIITAEFAKRNINSNTNSDTFKTSCAKCNTVIQNKEALFCHHCGNKLNDFIGSS</sequence>